<dbReference type="InterPro" id="IPR050570">
    <property type="entry name" value="Cell_wall_metabolism_enzyme"/>
</dbReference>
<name>B4VXX5_9CYAN</name>
<dbReference type="HOGENOM" id="CLU_034930_0_0_3"/>
<feature type="region of interest" description="Disordered" evidence="2">
    <location>
        <begin position="50"/>
        <end position="141"/>
    </location>
</feature>
<feature type="compositionally biased region" description="Pro residues" evidence="2">
    <location>
        <begin position="54"/>
        <end position="78"/>
    </location>
</feature>
<dbReference type="GO" id="GO:0004222">
    <property type="term" value="F:metalloendopeptidase activity"/>
    <property type="evidence" value="ECO:0007669"/>
    <property type="project" value="TreeGrafter"/>
</dbReference>
<evidence type="ECO:0000313" key="5">
    <source>
        <dbReference type="Proteomes" id="UP000003835"/>
    </source>
</evidence>
<feature type="compositionally biased region" description="Polar residues" evidence="2">
    <location>
        <begin position="294"/>
        <end position="304"/>
    </location>
</feature>
<protein>
    <submittedName>
        <fullName evidence="4">M23 peptidase domain protein</fullName>
    </submittedName>
</protein>
<keyword evidence="5" id="KW-1185">Reference proteome</keyword>
<dbReference type="Gene3D" id="2.70.70.10">
    <property type="entry name" value="Glucose Permease (Domain IIA)"/>
    <property type="match status" value="1"/>
</dbReference>
<feature type="region of interest" description="Disordered" evidence="2">
    <location>
        <begin position="204"/>
        <end position="256"/>
    </location>
</feature>
<dbReference type="STRING" id="118168.MC7420_4354"/>
<evidence type="ECO:0000256" key="1">
    <source>
        <dbReference type="ARBA" id="ARBA00022729"/>
    </source>
</evidence>
<organism evidence="4 5">
    <name type="scientific">Coleofasciculus chthonoplastes PCC 7420</name>
    <dbReference type="NCBI Taxonomy" id="118168"/>
    <lineage>
        <taxon>Bacteria</taxon>
        <taxon>Bacillati</taxon>
        <taxon>Cyanobacteriota</taxon>
        <taxon>Cyanophyceae</taxon>
        <taxon>Coleofasciculales</taxon>
        <taxon>Coleofasciculaceae</taxon>
        <taxon>Coleofasciculus</taxon>
    </lineage>
</organism>
<dbReference type="PRINTS" id="PR01217">
    <property type="entry name" value="PRICHEXTENSN"/>
</dbReference>
<feature type="compositionally biased region" description="Low complexity" evidence="2">
    <location>
        <begin position="127"/>
        <end position="138"/>
    </location>
</feature>
<evidence type="ECO:0000313" key="4">
    <source>
        <dbReference type="EMBL" id="EDX73107.1"/>
    </source>
</evidence>
<dbReference type="eggNOG" id="COG0739">
    <property type="taxonomic scope" value="Bacteria"/>
</dbReference>
<dbReference type="PANTHER" id="PTHR21666:SF289">
    <property type="entry name" value="L-ALA--D-GLU ENDOPEPTIDASE"/>
    <property type="match status" value="1"/>
</dbReference>
<feature type="domain" description="M23ase beta-sheet core" evidence="3">
    <location>
        <begin position="355"/>
        <end position="446"/>
    </location>
</feature>
<dbReference type="Proteomes" id="UP000003835">
    <property type="component" value="Unassembled WGS sequence"/>
</dbReference>
<dbReference type="CDD" id="cd12797">
    <property type="entry name" value="M23_peptidase"/>
    <property type="match status" value="1"/>
</dbReference>
<dbReference type="MEROPS" id="M23.009"/>
<feature type="compositionally biased region" description="Pro residues" evidence="2">
    <location>
        <begin position="116"/>
        <end position="126"/>
    </location>
</feature>
<evidence type="ECO:0000259" key="3">
    <source>
        <dbReference type="Pfam" id="PF01551"/>
    </source>
</evidence>
<feature type="compositionally biased region" description="Polar residues" evidence="2">
    <location>
        <begin position="204"/>
        <end position="232"/>
    </location>
</feature>
<feature type="compositionally biased region" description="Pro residues" evidence="2">
    <location>
        <begin position="86"/>
        <end position="108"/>
    </location>
</feature>
<dbReference type="SUPFAM" id="SSF51261">
    <property type="entry name" value="Duplicated hybrid motif"/>
    <property type="match status" value="1"/>
</dbReference>
<dbReference type="PANTHER" id="PTHR21666">
    <property type="entry name" value="PEPTIDASE-RELATED"/>
    <property type="match status" value="1"/>
</dbReference>
<dbReference type="InterPro" id="IPR011055">
    <property type="entry name" value="Dup_hybrid_motif"/>
</dbReference>
<dbReference type="RefSeq" id="WP_006103545.1">
    <property type="nucleotide sequence ID" value="NZ_DS989859.1"/>
</dbReference>
<accession>B4VXX5</accession>
<sequence length="481" mass="49317">MNKQTVANSTPTGVFYRYPWLKQGISVMGGLGVLSSGLVVAQTDAPIDTGAAPAAPPAPPAIKFTPPPPAPPAQPKPAAPQAIVAPPAPAPKPAYRPPAPPAPKPAAPAPVTVSKPPAPAPAPAAPTPRVATPPAAKPRLNAPNLSIPAPATLAKPPKVIVNPSPAQTATQTPAAPNNSYIDSTNYSLGATQGTEKPTVVVTERSTGCQTVSRNGRLTSGSCGGQATPTSRTVAGRIQPQPPQPQGGTGGAATRLPTPPVAVNASVRRPVRSVQRVAVSGNSGGRQFTRRPPVSSLSPTASSKTTPTGLTYYNFSNRPQGRTIVGNASFIFPLTIPSAISSAFGWRTHPITGTSRFHAGTDIAAPTGTPVLAVAPGEVATADYLGGYGLTVILRHEEGTQESRYAHLSEIFVQPGESVDQGNVIGLVGSTGFSTGPHLHFEWRHQTTDGWVAVDAGAHLEYAMAQLIEALQVAQAIEQPDS</sequence>
<dbReference type="InterPro" id="IPR016047">
    <property type="entry name" value="M23ase_b-sheet_dom"/>
</dbReference>
<dbReference type="Pfam" id="PF01551">
    <property type="entry name" value="Peptidase_M23"/>
    <property type="match status" value="1"/>
</dbReference>
<evidence type="ECO:0000256" key="2">
    <source>
        <dbReference type="SAM" id="MobiDB-lite"/>
    </source>
</evidence>
<keyword evidence="1" id="KW-0732">Signal</keyword>
<reference evidence="4 5" key="1">
    <citation type="submission" date="2008-07" db="EMBL/GenBank/DDBJ databases">
        <authorList>
            <person name="Tandeau de Marsac N."/>
            <person name="Ferriera S."/>
            <person name="Johnson J."/>
            <person name="Kravitz S."/>
            <person name="Beeson K."/>
            <person name="Sutton G."/>
            <person name="Rogers Y.-H."/>
            <person name="Friedman R."/>
            <person name="Frazier M."/>
            <person name="Venter J.C."/>
        </authorList>
    </citation>
    <scope>NUCLEOTIDE SEQUENCE [LARGE SCALE GENOMIC DNA]</scope>
    <source>
        <strain evidence="4 5">PCC 7420</strain>
    </source>
</reference>
<dbReference type="AlphaFoldDB" id="B4VXX5"/>
<proteinExistence type="predicted"/>
<dbReference type="EMBL" id="DS989859">
    <property type="protein sequence ID" value="EDX73107.1"/>
    <property type="molecule type" value="Genomic_DNA"/>
</dbReference>
<gene>
    <name evidence="4" type="ORF">MC7420_4354</name>
</gene>
<feature type="region of interest" description="Disordered" evidence="2">
    <location>
        <begin position="275"/>
        <end position="304"/>
    </location>
</feature>